<dbReference type="EMBL" id="FOHW01000056">
    <property type="protein sequence ID" value="SEU09078.1"/>
    <property type="molecule type" value="Genomic_DNA"/>
</dbReference>
<dbReference type="CDD" id="cd20743">
    <property type="entry name" value="FIX_RhsA-like"/>
    <property type="match status" value="1"/>
</dbReference>
<reference evidence="1 2" key="1">
    <citation type="submission" date="2016-10" db="EMBL/GenBank/DDBJ databases">
        <authorList>
            <person name="de Groot N.N."/>
        </authorList>
    </citation>
    <scope>NUCLEOTIDE SEQUENCE [LARGE SCALE GENOMIC DNA]</scope>
    <source>
        <strain evidence="1 2">DSM 11363</strain>
    </source>
</reference>
<dbReference type="RefSeq" id="WP_074893256.1">
    <property type="nucleotide sequence ID" value="NZ_FOHW01000056.1"/>
</dbReference>
<sequence length="242" mass="26126">MATPLNLPVGGDKREPQVAIVPLDQIQVEDVGLGAANFDAWLQEISGGVVTLERIKTLAGGLPVVGNIMALVDALNDIVRLATSDERDPLDWVSLGINLIGMVPIPPGMAAARMSLRPMLFLVRQERRQAGNVVLGDALIEVLIGHLNATIVGTLDDFVSQAHGKLPGILEDAGSLGKACCLRSLLVLKCWSSRTSTPRLICVRRSSWFMPQAIFGPTTLRPRLAISSSRLQIFVLLRARVR</sequence>
<evidence type="ECO:0000313" key="1">
    <source>
        <dbReference type="EMBL" id="SEU09078.1"/>
    </source>
</evidence>
<dbReference type="AlphaFoldDB" id="A0A1I0JHW4"/>
<evidence type="ECO:0000313" key="2">
    <source>
        <dbReference type="Proteomes" id="UP000182332"/>
    </source>
</evidence>
<gene>
    <name evidence="1" type="ORF">SAMN05216197_15623</name>
</gene>
<protein>
    <submittedName>
        <fullName evidence="1">Uncharacterized protein</fullName>
    </submittedName>
</protein>
<organism evidence="1 2">
    <name type="scientific">Pseudomonas graminis</name>
    <dbReference type="NCBI Taxonomy" id="158627"/>
    <lineage>
        <taxon>Bacteria</taxon>
        <taxon>Pseudomonadati</taxon>
        <taxon>Pseudomonadota</taxon>
        <taxon>Gammaproteobacteria</taxon>
        <taxon>Pseudomonadales</taxon>
        <taxon>Pseudomonadaceae</taxon>
        <taxon>Pseudomonas</taxon>
    </lineage>
</organism>
<proteinExistence type="predicted"/>
<dbReference type="Proteomes" id="UP000182332">
    <property type="component" value="Unassembled WGS sequence"/>
</dbReference>
<name>A0A1I0JHW4_9PSED</name>
<dbReference type="OrthoDB" id="7033000at2"/>
<accession>A0A1I0JHW4</accession>